<keyword evidence="11" id="KW-0862">Zinc</keyword>
<evidence type="ECO:0000256" key="7">
    <source>
        <dbReference type="ARBA" id="ARBA00022679"/>
    </source>
</evidence>
<comment type="cofactor">
    <cofactor evidence="1">
        <name>Zn(2+)</name>
        <dbReference type="ChEBI" id="CHEBI:29105"/>
    </cofactor>
</comment>
<dbReference type="CTD" id="55312"/>
<evidence type="ECO:0000259" key="17">
    <source>
        <dbReference type="SMART" id="SM00904"/>
    </source>
</evidence>
<reference evidence="19" key="1">
    <citation type="submission" date="2025-08" db="UniProtKB">
        <authorList>
            <consortium name="RefSeq"/>
        </authorList>
    </citation>
    <scope>IDENTIFICATION</scope>
    <source>
        <tissue evidence="19">Whole body</tissue>
    </source>
</reference>
<evidence type="ECO:0000256" key="12">
    <source>
        <dbReference type="ARBA" id="ARBA00022840"/>
    </source>
</evidence>
<organism evidence="18 19">
    <name type="scientific">Temnothorax curvispinosus</name>
    <dbReference type="NCBI Taxonomy" id="300111"/>
    <lineage>
        <taxon>Eukaryota</taxon>
        <taxon>Metazoa</taxon>
        <taxon>Ecdysozoa</taxon>
        <taxon>Arthropoda</taxon>
        <taxon>Hexapoda</taxon>
        <taxon>Insecta</taxon>
        <taxon>Pterygota</taxon>
        <taxon>Neoptera</taxon>
        <taxon>Endopterygota</taxon>
        <taxon>Hymenoptera</taxon>
        <taxon>Apocrita</taxon>
        <taxon>Aculeata</taxon>
        <taxon>Formicoidea</taxon>
        <taxon>Formicidae</taxon>
        <taxon>Myrmicinae</taxon>
        <taxon>Temnothorax</taxon>
    </lineage>
</organism>
<evidence type="ECO:0000256" key="10">
    <source>
        <dbReference type="ARBA" id="ARBA00022777"/>
    </source>
</evidence>
<dbReference type="SMART" id="SM00904">
    <property type="entry name" value="Flavokinase"/>
    <property type="match status" value="1"/>
</dbReference>
<dbReference type="SUPFAM" id="SSF82114">
    <property type="entry name" value="Riboflavin kinase-like"/>
    <property type="match status" value="1"/>
</dbReference>
<dbReference type="EC" id="2.7.1.26" evidence="3"/>
<evidence type="ECO:0000256" key="5">
    <source>
        <dbReference type="ARBA" id="ARBA00022630"/>
    </source>
</evidence>
<dbReference type="RefSeq" id="XP_024878173.1">
    <property type="nucleotide sequence ID" value="XM_025022405.1"/>
</dbReference>
<dbReference type="GO" id="GO:0005524">
    <property type="term" value="F:ATP binding"/>
    <property type="evidence" value="ECO:0007669"/>
    <property type="project" value="UniProtKB-KW"/>
</dbReference>
<evidence type="ECO:0000256" key="6">
    <source>
        <dbReference type="ARBA" id="ARBA00022643"/>
    </source>
</evidence>
<evidence type="ECO:0000256" key="11">
    <source>
        <dbReference type="ARBA" id="ARBA00022833"/>
    </source>
</evidence>
<dbReference type="Gene3D" id="2.40.30.30">
    <property type="entry name" value="Riboflavin kinase-like"/>
    <property type="match status" value="1"/>
</dbReference>
<keyword evidence="7" id="KW-0808">Transferase</keyword>
<keyword evidence="5" id="KW-0285">Flavoprotein</keyword>
<dbReference type="GeneID" id="112458657"/>
<proteinExistence type="predicted"/>
<dbReference type="InterPro" id="IPR015865">
    <property type="entry name" value="Riboflavin_kinase_bac/euk"/>
</dbReference>
<accession>A0A6J1Q924</accession>
<dbReference type="UniPathway" id="UPA00276">
    <property type="reaction ID" value="UER00406"/>
</dbReference>
<dbReference type="InterPro" id="IPR023468">
    <property type="entry name" value="Riboflavin_kinase"/>
</dbReference>
<evidence type="ECO:0000256" key="4">
    <source>
        <dbReference type="ARBA" id="ARBA00017394"/>
    </source>
</evidence>
<evidence type="ECO:0000313" key="18">
    <source>
        <dbReference type="Proteomes" id="UP000504618"/>
    </source>
</evidence>
<dbReference type="OrthoDB" id="276388at2759"/>
<evidence type="ECO:0000256" key="2">
    <source>
        <dbReference type="ARBA" id="ARBA00005201"/>
    </source>
</evidence>
<dbReference type="Proteomes" id="UP000504618">
    <property type="component" value="Unplaced"/>
</dbReference>
<dbReference type="FunFam" id="2.40.30.30:FF:000002">
    <property type="entry name" value="Riboflavin kinase, putative"/>
    <property type="match status" value="1"/>
</dbReference>
<keyword evidence="9" id="KW-0547">Nucleotide-binding</keyword>
<evidence type="ECO:0000256" key="3">
    <source>
        <dbReference type="ARBA" id="ARBA00012105"/>
    </source>
</evidence>
<dbReference type="GO" id="GO:0009398">
    <property type="term" value="P:FMN biosynthetic process"/>
    <property type="evidence" value="ECO:0007669"/>
    <property type="project" value="UniProtKB-UniPathway"/>
</dbReference>
<evidence type="ECO:0000256" key="1">
    <source>
        <dbReference type="ARBA" id="ARBA00001947"/>
    </source>
</evidence>
<comment type="pathway">
    <text evidence="2">Cofactor biosynthesis; FMN biosynthesis; FMN from riboflavin (ATP route): step 1/1.</text>
</comment>
<evidence type="ECO:0000256" key="9">
    <source>
        <dbReference type="ARBA" id="ARBA00022741"/>
    </source>
</evidence>
<dbReference type="GO" id="GO:0009231">
    <property type="term" value="P:riboflavin biosynthetic process"/>
    <property type="evidence" value="ECO:0007669"/>
    <property type="project" value="InterPro"/>
</dbReference>
<keyword evidence="18" id="KW-1185">Reference proteome</keyword>
<gene>
    <name evidence="19" type="primary">LOC112458657</name>
</gene>
<dbReference type="GO" id="GO:0005739">
    <property type="term" value="C:mitochondrion"/>
    <property type="evidence" value="ECO:0007669"/>
    <property type="project" value="TreeGrafter"/>
</dbReference>
<keyword evidence="6" id="KW-0288">FMN</keyword>
<evidence type="ECO:0000313" key="19">
    <source>
        <dbReference type="RefSeq" id="XP_024878173.1"/>
    </source>
</evidence>
<dbReference type="Pfam" id="PF01687">
    <property type="entry name" value="Flavokinase"/>
    <property type="match status" value="1"/>
</dbReference>
<dbReference type="GO" id="GO:0046872">
    <property type="term" value="F:metal ion binding"/>
    <property type="evidence" value="ECO:0007669"/>
    <property type="project" value="UniProtKB-KW"/>
</dbReference>
<sequence>MPRHVINCRWRLSRGRFPRLVPNGVARVCAWNDDAWTTTDESSIMGSKILPCFVSGVIVKGFGRGSKALGIPTANLPESVVSALPEDLNTGIYYGWASLHGEIYKMVASIGWNPYYKNEKKSMEVHLLHKFQDDFYGEKLRVIIAGYIRPERDFSSLDELITEIKNDIAIAEHQLEEPVVNKLKNDDFLMINKANH</sequence>
<evidence type="ECO:0000256" key="15">
    <source>
        <dbReference type="ARBA" id="ARBA00054097"/>
    </source>
</evidence>
<protein>
    <recommendedName>
        <fullName evidence="4">Riboflavin kinase</fullName>
        <ecNumber evidence="3">2.7.1.26</ecNumber>
    </recommendedName>
    <alternativeName>
        <fullName evidence="16">ATP:riboflavin 5'-phosphotransferase</fullName>
    </alternativeName>
    <alternativeName>
        <fullName evidence="13">Flavokinase</fullName>
    </alternativeName>
</protein>
<dbReference type="GO" id="GO:0008531">
    <property type="term" value="F:riboflavin kinase activity"/>
    <property type="evidence" value="ECO:0007669"/>
    <property type="project" value="UniProtKB-EC"/>
</dbReference>
<keyword evidence="10 19" id="KW-0418">Kinase</keyword>
<evidence type="ECO:0000256" key="13">
    <source>
        <dbReference type="ARBA" id="ARBA00029789"/>
    </source>
</evidence>
<dbReference type="PANTHER" id="PTHR22749:SF6">
    <property type="entry name" value="RIBOFLAVIN KINASE"/>
    <property type="match status" value="1"/>
</dbReference>
<name>A0A6J1Q924_9HYME</name>
<dbReference type="AlphaFoldDB" id="A0A6J1Q924"/>
<evidence type="ECO:0000256" key="16">
    <source>
        <dbReference type="ARBA" id="ARBA00077632"/>
    </source>
</evidence>
<comment type="function">
    <text evidence="15">Catalyzes the phosphorylation of riboflavin (vitamin B2) to form flavin-mononucleotide (FMN), hence rate-limiting enzyme in the synthesis of FAD. Essential for TNF-induced reactive oxygen species (ROS) production. Through its interaction with both TNFRSF1A and CYBA, physically and functionally couples TNFRSF1A to NADPH oxidase. TNF-activation of RFK may enhance the incorporation of FAD in NADPH oxidase, a critical step for the assembly and activation of NADPH oxidase.</text>
</comment>
<dbReference type="InterPro" id="IPR023465">
    <property type="entry name" value="Riboflavin_kinase_dom_sf"/>
</dbReference>
<keyword evidence="8" id="KW-0479">Metal-binding</keyword>
<evidence type="ECO:0000256" key="14">
    <source>
        <dbReference type="ARBA" id="ARBA00050912"/>
    </source>
</evidence>
<comment type="catalytic activity">
    <reaction evidence="14">
        <text>riboflavin + ATP = FMN + ADP + H(+)</text>
        <dbReference type="Rhea" id="RHEA:14357"/>
        <dbReference type="ChEBI" id="CHEBI:15378"/>
        <dbReference type="ChEBI" id="CHEBI:30616"/>
        <dbReference type="ChEBI" id="CHEBI:57986"/>
        <dbReference type="ChEBI" id="CHEBI:58210"/>
        <dbReference type="ChEBI" id="CHEBI:456216"/>
        <dbReference type="EC" id="2.7.1.26"/>
    </reaction>
    <physiologicalReaction direction="left-to-right" evidence="14">
        <dbReference type="Rhea" id="RHEA:14358"/>
    </physiologicalReaction>
</comment>
<keyword evidence="12" id="KW-0067">ATP-binding</keyword>
<evidence type="ECO:0000256" key="8">
    <source>
        <dbReference type="ARBA" id="ARBA00022723"/>
    </source>
</evidence>
<feature type="domain" description="Riboflavin kinase" evidence="17">
    <location>
        <begin position="49"/>
        <end position="176"/>
    </location>
</feature>
<dbReference type="PANTHER" id="PTHR22749">
    <property type="entry name" value="RIBOFLAVIN KINASE/FMN ADENYLYLTRANSFERASE"/>
    <property type="match status" value="1"/>
</dbReference>